<feature type="domain" description="Glycosyl hydrolase family 32 N-terminal" evidence="4">
    <location>
        <begin position="60"/>
        <end position="152"/>
    </location>
</feature>
<reference evidence="5 6" key="1">
    <citation type="journal article" date="2020" name="IScience">
        <title>Genome Sequencing of the Endangered Kingdonia uniflora (Circaeasteraceae, Ranunculales) Reveals Potential Mechanisms of Evolutionary Specialization.</title>
        <authorList>
            <person name="Sun Y."/>
            <person name="Deng T."/>
            <person name="Zhang A."/>
            <person name="Moore M.J."/>
            <person name="Landis J.B."/>
            <person name="Lin N."/>
            <person name="Zhang H."/>
            <person name="Zhang X."/>
            <person name="Huang J."/>
            <person name="Zhang X."/>
            <person name="Sun H."/>
            <person name="Wang H."/>
        </authorList>
    </citation>
    <scope>NUCLEOTIDE SEQUENCE [LARGE SCALE GENOMIC DNA]</scope>
    <source>
        <strain evidence="5">TB1705</strain>
        <tissue evidence="5">Leaf</tissue>
    </source>
</reference>
<dbReference type="InterPro" id="IPR001362">
    <property type="entry name" value="Glyco_hydro_32"/>
</dbReference>
<dbReference type="OrthoDB" id="202537at2759"/>
<dbReference type="InterPro" id="IPR023296">
    <property type="entry name" value="Glyco_hydro_beta-prop_sf"/>
</dbReference>
<dbReference type="PANTHER" id="PTHR31953">
    <property type="entry name" value="BETA-FRUCTOFURANOSIDASE, INSOLUBLE ISOENZYME CWINV1-RELATED"/>
    <property type="match status" value="1"/>
</dbReference>
<accession>A0A7J7KVR3</accession>
<evidence type="ECO:0000256" key="1">
    <source>
        <dbReference type="ARBA" id="ARBA00009902"/>
    </source>
</evidence>
<dbReference type="Pfam" id="PF00251">
    <property type="entry name" value="Glyco_hydro_32N"/>
    <property type="match status" value="2"/>
</dbReference>
<dbReference type="InterPro" id="IPR050551">
    <property type="entry name" value="Fructan_Metab_Enzymes"/>
</dbReference>
<dbReference type="Gene3D" id="2.115.10.20">
    <property type="entry name" value="Glycosyl hydrolase domain, family 43"/>
    <property type="match status" value="2"/>
</dbReference>
<keyword evidence="3" id="KW-0326">Glycosidase</keyword>
<evidence type="ECO:0000313" key="5">
    <source>
        <dbReference type="EMBL" id="KAF6134453.1"/>
    </source>
</evidence>
<dbReference type="GO" id="GO:0004553">
    <property type="term" value="F:hydrolase activity, hydrolyzing O-glycosyl compounds"/>
    <property type="evidence" value="ECO:0007669"/>
    <property type="project" value="InterPro"/>
</dbReference>
<proteinExistence type="inferred from homology"/>
<gene>
    <name evidence="5" type="ORF">GIB67_011879</name>
</gene>
<organism evidence="5 6">
    <name type="scientific">Kingdonia uniflora</name>
    <dbReference type="NCBI Taxonomy" id="39325"/>
    <lineage>
        <taxon>Eukaryota</taxon>
        <taxon>Viridiplantae</taxon>
        <taxon>Streptophyta</taxon>
        <taxon>Embryophyta</taxon>
        <taxon>Tracheophyta</taxon>
        <taxon>Spermatophyta</taxon>
        <taxon>Magnoliopsida</taxon>
        <taxon>Ranunculales</taxon>
        <taxon>Circaeasteraceae</taxon>
        <taxon>Kingdonia</taxon>
    </lineage>
</organism>
<dbReference type="SMART" id="SM00640">
    <property type="entry name" value="Glyco_32"/>
    <property type="match status" value="1"/>
</dbReference>
<name>A0A7J7KVR3_9MAGN</name>
<dbReference type="GO" id="GO:0005975">
    <property type="term" value="P:carbohydrate metabolic process"/>
    <property type="evidence" value="ECO:0007669"/>
    <property type="project" value="InterPro"/>
</dbReference>
<evidence type="ECO:0000256" key="2">
    <source>
        <dbReference type="ARBA" id="ARBA00022801"/>
    </source>
</evidence>
<dbReference type="Gene3D" id="2.60.120.560">
    <property type="entry name" value="Exo-inulinase, domain 1"/>
    <property type="match status" value="1"/>
</dbReference>
<sequence>MTPNVKYKLNGVFNLLMCYGVGVEASHQIYRNLESMSTPTQKQPYRTSYHFQPPKNWIIPFDENGYWSSFSTILPGNKPLIMYTDTDLQNFHVHNIALPKNLSDPFLREWIKPPQNLLMVPTEMNRINANSFRDPTIASQGPDGRWRSIIRNKECPDFFPVSTITKLGLDTFVISPSVKHVLKVSLHDTKRDGQQFGAGYDYGKSYASKTFFDSDKNWRILWGWINESFTATLDRKKVWSGVQAIPREIWLDKSRRQLVQWPIAKIKKLRVKGVHLPSTKLKGGSVVKNFGVTASQADVEVTFDLPKLDKAEIFDPSCCFVGKKKAQREEV</sequence>
<keyword evidence="2" id="KW-0378">Hydrolase</keyword>
<comment type="caution">
    <text evidence="5">The sequence shown here is derived from an EMBL/GenBank/DDBJ whole genome shotgun (WGS) entry which is preliminary data.</text>
</comment>
<feature type="domain" description="Glycosyl hydrolase family 32 N-terminal" evidence="4">
    <location>
        <begin position="154"/>
        <end position="262"/>
    </location>
</feature>
<evidence type="ECO:0000313" key="6">
    <source>
        <dbReference type="Proteomes" id="UP000541444"/>
    </source>
</evidence>
<dbReference type="Proteomes" id="UP000541444">
    <property type="component" value="Unassembled WGS sequence"/>
</dbReference>
<dbReference type="EMBL" id="JACGCM010002840">
    <property type="protein sequence ID" value="KAF6134453.1"/>
    <property type="molecule type" value="Genomic_DNA"/>
</dbReference>
<dbReference type="SUPFAM" id="SSF75005">
    <property type="entry name" value="Arabinanase/levansucrase/invertase"/>
    <property type="match status" value="1"/>
</dbReference>
<keyword evidence="6" id="KW-1185">Reference proteome</keyword>
<comment type="similarity">
    <text evidence="1">Belongs to the glycosyl hydrolase 32 family.</text>
</comment>
<dbReference type="AlphaFoldDB" id="A0A7J7KVR3"/>
<dbReference type="InterPro" id="IPR013148">
    <property type="entry name" value="Glyco_hydro_32_N"/>
</dbReference>
<evidence type="ECO:0000256" key="3">
    <source>
        <dbReference type="ARBA" id="ARBA00023295"/>
    </source>
</evidence>
<evidence type="ECO:0000259" key="4">
    <source>
        <dbReference type="Pfam" id="PF00251"/>
    </source>
</evidence>
<protein>
    <recommendedName>
        <fullName evidence="4">Glycosyl hydrolase family 32 N-terminal domain-containing protein</fullName>
    </recommendedName>
</protein>